<dbReference type="EMBL" id="MFSP01000161">
    <property type="protein sequence ID" value="OGI63119.1"/>
    <property type="molecule type" value="Genomic_DNA"/>
</dbReference>
<dbReference type="NCBIfam" id="TIGR01251">
    <property type="entry name" value="ribP_PPkin"/>
    <property type="match status" value="1"/>
</dbReference>
<dbReference type="InterPro" id="IPR005946">
    <property type="entry name" value="Rib-P_diPkinase"/>
</dbReference>
<evidence type="ECO:0000256" key="2">
    <source>
        <dbReference type="ARBA" id="ARBA00022679"/>
    </source>
</evidence>
<comment type="catalytic activity">
    <reaction evidence="9">
        <text>D-ribose 5-phosphate + ATP = 5-phospho-alpha-D-ribose 1-diphosphate + AMP + H(+)</text>
        <dbReference type="Rhea" id="RHEA:15609"/>
        <dbReference type="ChEBI" id="CHEBI:15378"/>
        <dbReference type="ChEBI" id="CHEBI:30616"/>
        <dbReference type="ChEBI" id="CHEBI:58017"/>
        <dbReference type="ChEBI" id="CHEBI:78346"/>
        <dbReference type="ChEBI" id="CHEBI:456215"/>
        <dbReference type="EC" id="2.7.6.1"/>
    </reaction>
</comment>
<dbReference type="AlphaFoldDB" id="A0A1F6V0N6"/>
<evidence type="ECO:0000256" key="7">
    <source>
        <dbReference type="ARBA" id="ARBA00022840"/>
    </source>
</evidence>
<reference evidence="11 12" key="1">
    <citation type="journal article" date="2016" name="Nat. Commun.">
        <title>Thousands of microbial genomes shed light on interconnected biogeochemical processes in an aquifer system.</title>
        <authorList>
            <person name="Anantharaman K."/>
            <person name="Brown C.T."/>
            <person name="Hug L.A."/>
            <person name="Sharon I."/>
            <person name="Castelle C.J."/>
            <person name="Probst A.J."/>
            <person name="Thomas B.C."/>
            <person name="Singh A."/>
            <person name="Wilkins M.J."/>
            <person name="Karaoz U."/>
            <person name="Brodie E.L."/>
            <person name="Williams K.H."/>
            <person name="Hubbard S.S."/>
            <person name="Banfield J.F."/>
        </authorList>
    </citation>
    <scope>NUCLEOTIDE SEQUENCE [LARGE SCALE GENOMIC DNA]</scope>
</reference>
<dbReference type="CDD" id="cd06223">
    <property type="entry name" value="PRTases_typeI"/>
    <property type="match status" value="1"/>
</dbReference>
<keyword evidence="6 11" id="KW-0418">Kinase</keyword>
<dbReference type="GO" id="GO:0004749">
    <property type="term" value="F:ribose phosphate diphosphokinase activity"/>
    <property type="evidence" value="ECO:0007669"/>
    <property type="project" value="UniProtKB-EC"/>
</dbReference>
<dbReference type="Proteomes" id="UP000179076">
    <property type="component" value="Unassembled WGS sequence"/>
</dbReference>
<evidence type="ECO:0000256" key="1">
    <source>
        <dbReference type="ARBA" id="ARBA00013247"/>
    </source>
</evidence>
<dbReference type="PANTHER" id="PTHR10210">
    <property type="entry name" value="RIBOSE-PHOSPHATE DIPHOSPHOKINASE FAMILY MEMBER"/>
    <property type="match status" value="1"/>
</dbReference>
<organism evidence="11 12">
    <name type="scientific">Candidatus Muproteobacteria bacterium RBG_16_60_9</name>
    <dbReference type="NCBI Taxonomy" id="1817755"/>
    <lineage>
        <taxon>Bacteria</taxon>
        <taxon>Pseudomonadati</taxon>
        <taxon>Pseudomonadota</taxon>
        <taxon>Candidatus Muproteobacteria</taxon>
    </lineage>
</organism>
<evidence type="ECO:0000256" key="3">
    <source>
        <dbReference type="ARBA" id="ARBA00022723"/>
    </source>
</evidence>
<evidence type="ECO:0000313" key="11">
    <source>
        <dbReference type="EMBL" id="OGI63119.1"/>
    </source>
</evidence>
<dbReference type="SUPFAM" id="SSF53271">
    <property type="entry name" value="PRTase-like"/>
    <property type="match status" value="2"/>
</dbReference>
<dbReference type="GO" id="GO:0006015">
    <property type="term" value="P:5-phosphoribose 1-diphosphate biosynthetic process"/>
    <property type="evidence" value="ECO:0007669"/>
    <property type="project" value="TreeGrafter"/>
</dbReference>
<dbReference type="FunFam" id="3.40.50.2020:FF:000007">
    <property type="entry name" value="Ribose-phosphate pyrophosphokinase"/>
    <property type="match status" value="1"/>
</dbReference>
<dbReference type="Gene3D" id="3.40.50.2020">
    <property type="match status" value="2"/>
</dbReference>
<keyword evidence="7" id="KW-0067">ATP-binding</keyword>
<evidence type="ECO:0000256" key="4">
    <source>
        <dbReference type="ARBA" id="ARBA00022727"/>
    </source>
</evidence>
<dbReference type="PANTHER" id="PTHR10210:SF32">
    <property type="entry name" value="RIBOSE-PHOSPHATE PYROPHOSPHOKINASE 2"/>
    <property type="match status" value="1"/>
</dbReference>
<evidence type="ECO:0000259" key="10">
    <source>
        <dbReference type="Pfam" id="PF13793"/>
    </source>
</evidence>
<dbReference type="EC" id="2.7.6.1" evidence="1"/>
<feature type="domain" description="Ribose-phosphate pyrophosphokinase N-terminal" evidence="10">
    <location>
        <begin position="18"/>
        <end position="134"/>
    </location>
</feature>
<dbReference type="GO" id="GO:0005524">
    <property type="term" value="F:ATP binding"/>
    <property type="evidence" value="ECO:0007669"/>
    <property type="project" value="UniProtKB-KW"/>
</dbReference>
<protein>
    <recommendedName>
        <fullName evidence="1">ribose-phosphate diphosphokinase</fullName>
        <ecNumber evidence="1">2.7.6.1</ecNumber>
    </recommendedName>
</protein>
<dbReference type="Pfam" id="PF13793">
    <property type="entry name" value="Pribosyltran_N"/>
    <property type="match status" value="1"/>
</dbReference>
<dbReference type="GO" id="GO:0005737">
    <property type="term" value="C:cytoplasm"/>
    <property type="evidence" value="ECO:0007669"/>
    <property type="project" value="TreeGrafter"/>
</dbReference>
<keyword evidence="2" id="KW-0808">Transferase</keyword>
<dbReference type="InterPro" id="IPR000836">
    <property type="entry name" value="PRTase_dom"/>
</dbReference>
<dbReference type="SMART" id="SM01400">
    <property type="entry name" value="Pribosyltran_N"/>
    <property type="match status" value="1"/>
</dbReference>
<sequence>MTLFGSKQPNMTPQLPLLFALNATHAFGARVAEHLGTVLGTHEEREFEDGEHKARPLENVRGRDVYVMHSLYSEPTASVNDKLIRLLLFIGALRDAAAARVTAVVPYLGYARKDMKTQPRDPVTTRYIAALFEAVNTDRVVTLDVHNLAAFQNAFRCRTDHLDTSALFARYFTARLDDSIRVAVVSPDAGGMKRAERLRRQLAQLRGDEPTLAFMEKARAKGTSKSGKLVGDVADRATIIVDDLISTGGTLAHAARACRDAGAAAIYAAAAHGLFTGDAERTLDDSPIQLFAITDTIPPFRLPPELVRRR</sequence>
<gene>
    <name evidence="11" type="ORF">A2W18_05435</name>
</gene>
<accession>A0A1F6V0N6</accession>
<comment type="caution">
    <text evidence="11">The sequence shown here is derived from an EMBL/GenBank/DDBJ whole genome shotgun (WGS) entry which is preliminary data.</text>
</comment>
<dbReference type="GO" id="GO:0016301">
    <property type="term" value="F:kinase activity"/>
    <property type="evidence" value="ECO:0007669"/>
    <property type="project" value="UniProtKB-KW"/>
</dbReference>
<dbReference type="Pfam" id="PF14572">
    <property type="entry name" value="Pribosyl_synth"/>
    <property type="match status" value="1"/>
</dbReference>
<evidence type="ECO:0000256" key="5">
    <source>
        <dbReference type="ARBA" id="ARBA00022741"/>
    </source>
</evidence>
<dbReference type="GO" id="GO:0000287">
    <property type="term" value="F:magnesium ion binding"/>
    <property type="evidence" value="ECO:0007669"/>
    <property type="project" value="InterPro"/>
</dbReference>
<evidence type="ECO:0000256" key="9">
    <source>
        <dbReference type="ARBA" id="ARBA00049535"/>
    </source>
</evidence>
<keyword evidence="8" id="KW-0460">Magnesium</keyword>
<keyword evidence="5" id="KW-0547">Nucleotide-binding</keyword>
<keyword evidence="4" id="KW-0545">Nucleotide biosynthesis</keyword>
<proteinExistence type="predicted"/>
<name>A0A1F6V0N6_9PROT</name>
<dbReference type="GO" id="GO:0002189">
    <property type="term" value="C:ribose phosphate diphosphokinase complex"/>
    <property type="evidence" value="ECO:0007669"/>
    <property type="project" value="TreeGrafter"/>
</dbReference>
<feature type="non-terminal residue" evidence="11">
    <location>
        <position position="310"/>
    </location>
</feature>
<dbReference type="GO" id="GO:0006164">
    <property type="term" value="P:purine nucleotide biosynthetic process"/>
    <property type="evidence" value="ECO:0007669"/>
    <property type="project" value="TreeGrafter"/>
</dbReference>
<evidence type="ECO:0000313" key="12">
    <source>
        <dbReference type="Proteomes" id="UP000179076"/>
    </source>
</evidence>
<evidence type="ECO:0000256" key="8">
    <source>
        <dbReference type="ARBA" id="ARBA00022842"/>
    </source>
</evidence>
<keyword evidence="3" id="KW-0479">Metal-binding</keyword>
<dbReference type="InterPro" id="IPR029057">
    <property type="entry name" value="PRTase-like"/>
</dbReference>
<dbReference type="InterPro" id="IPR029099">
    <property type="entry name" value="Pribosyltran_N"/>
</dbReference>
<evidence type="ECO:0000256" key="6">
    <source>
        <dbReference type="ARBA" id="ARBA00022777"/>
    </source>
</evidence>